<dbReference type="Pfam" id="PF08327">
    <property type="entry name" value="AHSA1"/>
    <property type="match status" value="1"/>
</dbReference>
<evidence type="ECO:0000313" key="4">
    <source>
        <dbReference type="Proteomes" id="UP000199025"/>
    </source>
</evidence>
<evidence type="ECO:0000256" key="1">
    <source>
        <dbReference type="ARBA" id="ARBA00006817"/>
    </source>
</evidence>
<dbReference type="InterPro" id="IPR023393">
    <property type="entry name" value="START-like_dom_sf"/>
</dbReference>
<organism evidence="3 4">
    <name type="scientific">Amycolatopsis sacchari</name>
    <dbReference type="NCBI Taxonomy" id="115433"/>
    <lineage>
        <taxon>Bacteria</taxon>
        <taxon>Bacillati</taxon>
        <taxon>Actinomycetota</taxon>
        <taxon>Actinomycetes</taxon>
        <taxon>Pseudonocardiales</taxon>
        <taxon>Pseudonocardiaceae</taxon>
        <taxon>Amycolatopsis</taxon>
    </lineage>
</organism>
<dbReference type="InterPro" id="IPR013538">
    <property type="entry name" value="ASHA1/2-like_C"/>
</dbReference>
<feature type="domain" description="Activator of Hsp90 ATPase homologue 1/2-like C-terminal" evidence="2">
    <location>
        <begin position="8"/>
        <end position="69"/>
    </location>
</feature>
<evidence type="ECO:0000313" key="3">
    <source>
        <dbReference type="EMBL" id="SFK80526.1"/>
    </source>
</evidence>
<keyword evidence="4" id="KW-1185">Reference proteome</keyword>
<accession>A0A1I4CKC6</accession>
<dbReference type="SUPFAM" id="SSF55961">
    <property type="entry name" value="Bet v1-like"/>
    <property type="match status" value="1"/>
</dbReference>
<name>A0A1I4CKC6_9PSEU</name>
<comment type="similarity">
    <text evidence="1">Belongs to the AHA1 family.</text>
</comment>
<dbReference type="STRING" id="115433.SAMN05421835_1352"/>
<dbReference type="EMBL" id="FORP01000035">
    <property type="protein sequence ID" value="SFK80526.1"/>
    <property type="molecule type" value="Genomic_DNA"/>
</dbReference>
<protein>
    <submittedName>
        <fullName evidence="3">Activator of Hsp90 ATPase homolog 1-like protein</fullName>
    </submittedName>
</protein>
<dbReference type="Proteomes" id="UP000199025">
    <property type="component" value="Unassembled WGS sequence"/>
</dbReference>
<proteinExistence type="inferred from homology"/>
<dbReference type="RefSeq" id="WP_425425891.1">
    <property type="nucleotide sequence ID" value="NZ_CBDQZW010000006.1"/>
</dbReference>
<gene>
    <name evidence="3" type="ORF">SAMN05421835_1352</name>
</gene>
<reference evidence="3 4" key="1">
    <citation type="submission" date="2016-10" db="EMBL/GenBank/DDBJ databases">
        <authorList>
            <person name="de Groot N.N."/>
        </authorList>
    </citation>
    <scope>NUCLEOTIDE SEQUENCE [LARGE SCALE GENOMIC DNA]</scope>
    <source>
        <strain evidence="3 4">DSM 44468</strain>
    </source>
</reference>
<dbReference type="AlphaFoldDB" id="A0A1I4CKC6"/>
<sequence>MRSYHSLDRIRLTWRPPDWEHDSTVQVTVRTTGGKTTLRFHQERLADVGERARQRAYWTDVVERIGETLGKT</sequence>
<dbReference type="Gene3D" id="3.30.530.20">
    <property type="match status" value="1"/>
</dbReference>
<evidence type="ECO:0000259" key="2">
    <source>
        <dbReference type="Pfam" id="PF08327"/>
    </source>
</evidence>